<evidence type="ECO:0000313" key="2">
    <source>
        <dbReference type="EMBL" id="KAK8129693.1"/>
    </source>
</evidence>
<protein>
    <submittedName>
        <fullName evidence="2">Uncharacterized protein</fullName>
    </submittedName>
</protein>
<comment type="caution">
    <text evidence="2">The sequence shown here is derived from an EMBL/GenBank/DDBJ whole genome shotgun (WGS) entry which is preliminary data.</text>
</comment>
<dbReference type="AlphaFoldDB" id="A0AAW0R7E4"/>
<keyword evidence="3" id="KW-1185">Reference proteome</keyword>
<organism evidence="2 3">
    <name type="scientific">Apiospora kogelbergensis</name>
    <dbReference type="NCBI Taxonomy" id="1337665"/>
    <lineage>
        <taxon>Eukaryota</taxon>
        <taxon>Fungi</taxon>
        <taxon>Dikarya</taxon>
        <taxon>Ascomycota</taxon>
        <taxon>Pezizomycotina</taxon>
        <taxon>Sordariomycetes</taxon>
        <taxon>Xylariomycetidae</taxon>
        <taxon>Amphisphaeriales</taxon>
        <taxon>Apiosporaceae</taxon>
        <taxon>Apiospora</taxon>
    </lineage>
</organism>
<evidence type="ECO:0000313" key="3">
    <source>
        <dbReference type="Proteomes" id="UP001392437"/>
    </source>
</evidence>
<reference evidence="2 3" key="1">
    <citation type="submission" date="2023-01" db="EMBL/GenBank/DDBJ databases">
        <title>Analysis of 21 Apiospora genomes using comparative genomics revels a genus with tremendous synthesis potential of carbohydrate active enzymes and secondary metabolites.</title>
        <authorList>
            <person name="Sorensen T."/>
        </authorList>
    </citation>
    <scope>NUCLEOTIDE SEQUENCE [LARGE SCALE GENOMIC DNA]</scope>
    <source>
        <strain evidence="2 3">CBS 117206</strain>
    </source>
</reference>
<feature type="compositionally biased region" description="Acidic residues" evidence="1">
    <location>
        <begin position="58"/>
        <end position="69"/>
    </location>
</feature>
<evidence type="ECO:0000256" key="1">
    <source>
        <dbReference type="SAM" id="MobiDB-lite"/>
    </source>
</evidence>
<sequence>MPARRSTAGRDARKAAVAAKRAAKRSSPSDDSVASSSKRAKIDGDTIVVATPHSHQDDDAEWEEADDEVNNSAMAGNKPEGSKRDSKGKGKAPAGAKSTRGRQAKKPSPAGRHIHWNSNPKRYPFLPNSFKWVSNSNGKEARKTINWRSERMYEKAFLITCYEVEKKGVELPWAAIAHRLDPGTTGDAVKQAVARLHQTLLAEGHMVPPETALKDNWTRGLTRLYPDSFHDDDILYCRPVGWLEDLEHLTEKKPSADRLTFNGTHKFSIQYSRNAAEIPDEWKSDRSQRQGEVRLSSKEVIAQANALADAEKEDFSEVGEDADAFEEVVDASQEDASASEEDENFEEDEDFEEFDELGDDLNVPADSETMGASAPSQTIGSSPHLSQQLANSSNNRQNKGSLVNMSNIDPRLLGVPMPQQHLSVDANTVYPPHGVCSRASSQDPMG</sequence>
<feature type="compositionally biased region" description="Low complexity" evidence="1">
    <location>
        <begin position="15"/>
        <end position="37"/>
    </location>
</feature>
<gene>
    <name evidence="2" type="ORF">PG999_002073</name>
</gene>
<name>A0AAW0R7E4_9PEZI</name>
<dbReference type="EMBL" id="JAQQWP010000002">
    <property type="protein sequence ID" value="KAK8129693.1"/>
    <property type="molecule type" value="Genomic_DNA"/>
</dbReference>
<feature type="compositionally biased region" description="Polar residues" evidence="1">
    <location>
        <begin position="374"/>
        <end position="407"/>
    </location>
</feature>
<proteinExistence type="predicted"/>
<feature type="region of interest" description="Disordered" evidence="1">
    <location>
        <begin position="1"/>
        <end position="120"/>
    </location>
</feature>
<feature type="region of interest" description="Disordered" evidence="1">
    <location>
        <begin position="329"/>
        <end position="446"/>
    </location>
</feature>
<accession>A0AAW0R7E4</accession>
<feature type="compositionally biased region" description="Acidic residues" evidence="1">
    <location>
        <begin position="329"/>
        <end position="359"/>
    </location>
</feature>
<dbReference type="Proteomes" id="UP001392437">
    <property type="component" value="Unassembled WGS sequence"/>
</dbReference>